<evidence type="ECO:0000313" key="1">
    <source>
        <dbReference type="EMBL" id="CAL1294357.1"/>
    </source>
</evidence>
<proteinExistence type="predicted"/>
<evidence type="ECO:0000313" key="2">
    <source>
        <dbReference type="Proteomes" id="UP001497382"/>
    </source>
</evidence>
<sequence length="39" mass="4631">MRVTKPIQQKLNCGSITIYILTNDLMFVKYVTRPFQQKL</sequence>
<keyword evidence="2" id="KW-1185">Reference proteome</keyword>
<dbReference type="EMBL" id="CAXIEN010000343">
    <property type="protein sequence ID" value="CAL1294357.1"/>
    <property type="molecule type" value="Genomic_DNA"/>
</dbReference>
<dbReference type="Proteomes" id="UP001497382">
    <property type="component" value="Unassembled WGS sequence"/>
</dbReference>
<dbReference type="AlphaFoldDB" id="A0AAV2BEA3"/>
<gene>
    <name evidence="1" type="ORF">LARSCL_LOCUS18663</name>
</gene>
<protein>
    <submittedName>
        <fullName evidence="1">Uncharacterized protein</fullName>
    </submittedName>
</protein>
<organism evidence="1 2">
    <name type="scientific">Larinioides sclopetarius</name>
    <dbReference type="NCBI Taxonomy" id="280406"/>
    <lineage>
        <taxon>Eukaryota</taxon>
        <taxon>Metazoa</taxon>
        <taxon>Ecdysozoa</taxon>
        <taxon>Arthropoda</taxon>
        <taxon>Chelicerata</taxon>
        <taxon>Arachnida</taxon>
        <taxon>Araneae</taxon>
        <taxon>Araneomorphae</taxon>
        <taxon>Entelegynae</taxon>
        <taxon>Araneoidea</taxon>
        <taxon>Araneidae</taxon>
        <taxon>Larinioides</taxon>
    </lineage>
</organism>
<accession>A0AAV2BEA3</accession>
<reference evidence="1 2" key="1">
    <citation type="submission" date="2024-04" db="EMBL/GenBank/DDBJ databases">
        <authorList>
            <person name="Rising A."/>
            <person name="Reimegard J."/>
            <person name="Sonavane S."/>
            <person name="Akerstrom W."/>
            <person name="Nylinder S."/>
            <person name="Hedman E."/>
            <person name="Kallberg Y."/>
        </authorList>
    </citation>
    <scope>NUCLEOTIDE SEQUENCE [LARGE SCALE GENOMIC DNA]</scope>
</reference>
<name>A0AAV2BEA3_9ARAC</name>
<comment type="caution">
    <text evidence="1">The sequence shown here is derived from an EMBL/GenBank/DDBJ whole genome shotgun (WGS) entry which is preliminary data.</text>
</comment>